<protein>
    <recommendedName>
        <fullName evidence="6">HTH psq-type domain-containing protein</fullName>
    </recommendedName>
</protein>
<dbReference type="Gene3D" id="1.10.10.60">
    <property type="entry name" value="Homeodomain-like"/>
    <property type="match status" value="1"/>
</dbReference>
<dbReference type="SUPFAM" id="SSF46689">
    <property type="entry name" value="Homeodomain-like"/>
    <property type="match status" value="1"/>
</dbReference>
<dbReference type="EMBL" id="WIXP02000006">
    <property type="protein sequence ID" value="KAF6209812.1"/>
    <property type="molecule type" value="Genomic_DNA"/>
</dbReference>
<dbReference type="Proteomes" id="UP000466442">
    <property type="component" value="Unassembled WGS sequence"/>
</dbReference>
<evidence type="ECO:0000313" key="5">
    <source>
        <dbReference type="Proteomes" id="UP000466442"/>
    </source>
</evidence>
<comment type="subcellular location">
    <subcellularLocation>
        <location evidence="1">Nucleus</location>
    </subcellularLocation>
</comment>
<dbReference type="InterPro" id="IPR049012">
    <property type="entry name" value="Mutator_transp_dom"/>
</dbReference>
<reference evidence="4" key="1">
    <citation type="journal article" date="2021" name="Mol. Ecol. Resour.">
        <title>Apolygus lucorum genome provides insights into omnivorousness and mesophyll feeding.</title>
        <authorList>
            <person name="Liu Y."/>
            <person name="Liu H."/>
            <person name="Wang H."/>
            <person name="Huang T."/>
            <person name="Liu B."/>
            <person name="Yang B."/>
            <person name="Yin L."/>
            <person name="Li B."/>
            <person name="Zhang Y."/>
            <person name="Zhang S."/>
            <person name="Jiang F."/>
            <person name="Zhang X."/>
            <person name="Ren Y."/>
            <person name="Wang B."/>
            <person name="Wang S."/>
            <person name="Lu Y."/>
            <person name="Wu K."/>
            <person name="Fan W."/>
            <person name="Wang G."/>
        </authorList>
    </citation>
    <scope>NUCLEOTIDE SEQUENCE</scope>
    <source>
        <strain evidence="4">12Hb</strain>
    </source>
</reference>
<evidence type="ECO:0000259" key="3">
    <source>
        <dbReference type="Pfam" id="PF20700"/>
    </source>
</evidence>
<dbReference type="GO" id="GO:0003677">
    <property type="term" value="F:DNA binding"/>
    <property type="evidence" value="ECO:0007669"/>
    <property type="project" value="InterPro"/>
</dbReference>
<dbReference type="Pfam" id="PF20700">
    <property type="entry name" value="Mutator"/>
    <property type="match status" value="1"/>
</dbReference>
<evidence type="ECO:0008006" key="6">
    <source>
        <dbReference type="Google" id="ProtNLM"/>
    </source>
</evidence>
<organism evidence="4 5">
    <name type="scientific">Apolygus lucorum</name>
    <name type="common">Small green plant bug</name>
    <name type="synonym">Lygocoris lucorum</name>
    <dbReference type="NCBI Taxonomy" id="248454"/>
    <lineage>
        <taxon>Eukaryota</taxon>
        <taxon>Metazoa</taxon>
        <taxon>Ecdysozoa</taxon>
        <taxon>Arthropoda</taxon>
        <taxon>Hexapoda</taxon>
        <taxon>Insecta</taxon>
        <taxon>Pterygota</taxon>
        <taxon>Neoptera</taxon>
        <taxon>Paraneoptera</taxon>
        <taxon>Hemiptera</taxon>
        <taxon>Heteroptera</taxon>
        <taxon>Panheteroptera</taxon>
        <taxon>Cimicomorpha</taxon>
        <taxon>Miridae</taxon>
        <taxon>Mirini</taxon>
        <taxon>Apolygus</taxon>
    </lineage>
</organism>
<evidence type="ECO:0000313" key="4">
    <source>
        <dbReference type="EMBL" id="KAF6209812.1"/>
    </source>
</evidence>
<dbReference type="Pfam" id="PF05225">
    <property type="entry name" value="HTH_psq"/>
    <property type="match status" value="1"/>
</dbReference>
<evidence type="ECO:0000256" key="1">
    <source>
        <dbReference type="ARBA" id="ARBA00004123"/>
    </source>
</evidence>
<keyword evidence="5" id="KW-1185">Reference proteome</keyword>
<proteinExistence type="predicted"/>
<comment type="caution">
    <text evidence="4">The sequence shown here is derived from an EMBL/GenBank/DDBJ whole genome shotgun (WGS) entry which is preliminary data.</text>
</comment>
<feature type="domain" description="HTH psq-type" evidence="2">
    <location>
        <begin position="126"/>
        <end position="165"/>
    </location>
</feature>
<dbReference type="GO" id="GO:0005634">
    <property type="term" value="C:nucleus"/>
    <property type="evidence" value="ECO:0007669"/>
    <property type="project" value="UniProtKB-SubCell"/>
</dbReference>
<feature type="domain" description="Mutator-like transposase" evidence="3">
    <location>
        <begin position="2"/>
        <end position="60"/>
    </location>
</feature>
<dbReference type="AlphaFoldDB" id="A0A8S9XLA5"/>
<dbReference type="OrthoDB" id="7436144at2759"/>
<sequence length="719" mass="81548">MEEIMGGFDIPFMTFSKFKKAEDEIGDTLHSVALTSMKEAADEEARLAREMNEVDSNGMVCKCKYECKDILEMKKKLFENFHKLNLEEQGSYLMGLIQILPIQRRRNGMGRHYQRVPGSRKYRDYTPEILRACLEAIGNGDVTLREAEDVFGIPKRTICYKLKKQHCLKPGRPTVFSKEEELAVVECIIRLGDFGFPLGQRDLRMIMRDYLRKKDDPSDEEDADEEGLLADYSDEDMETYINKQTQELDDENEATAVFEGQKPIQSALQLSDCSRVVGQHLRRICEDAGNWYELYGNAANPISDLMLKPFPSSTKDVQAILFKPIMYAILFKHKIVTNSEKESKPMDEPVYKVSVFGASIAVREEYCQNFDMSGLPQIIDRTYEELRTCDERLTRTMPRCMFNHAMTTLVNAVLIDRDLENGHQPLNQNDYAQDAYPQSLPVPAPIHDYLRCISNSATIDGDQVNLNLPVIAIPESPDNDIHSGTFGPADLDQHECYLSPYVSMMRVMATREQNYDWQPPPDGYFLEGAVPTDNLLGYGSIDNLTQEGRDRLEGLEFQNDDALLGRLCFSPELILCVSSKLETPKDKFEMVTLEDAKLLKKRIPARTSPANSIFVESPRIHRPFDALSSVVPNLKSHSQFGSNQSAQVALQCLHLRRTAEDPGTCYLLEGVAPPGWTKDVLVQHQSTPPPPQLELVQHQFSSPTLQLELVQHQSSPQPL</sequence>
<accession>A0A8S9XLA5</accession>
<gene>
    <name evidence="4" type="ORF">GE061_015563</name>
</gene>
<name>A0A8S9XLA5_APOLU</name>
<evidence type="ECO:0000259" key="2">
    <source>
        <dbReference type="Pfam" id="PF05225"/>
    </source>
</evidence>
<dbReference type="InterPro" id="IPR007889">
    <property type="entry name" value="HTH_Psq"/>
</dbReference>
<dbReference type="InterPro" id="IPR009057">
    <property type="entry name" value="Homeodomain-like_sf"/>
</dbReference>